<dbReference type="PANTHER" id="PTHR43238:SF1">
    <property type="entry name" value="GDP-L-FUCOSE SYNTHASE"/>
    <property type="match status" value="1"/>
</dbReference>
<keyword evidence="5 9" id="KW-0560">Oxidoreductase</keyword>
<dbReference type="SUPFAM" id="SSF51735">
    <property type="entry name" value="NAD(P)-binding Rossmann-fold domains"/>
    <property type="match status" value="1"/>
</dbReference>
<dbReference type="CDD" id="cd05239">
    <property type="entry name" value="GDP_FS_SDR_e"/>
    <property type="match status" value="1"/>
</dbReference>
<protein>
    <recommendedName>
        <fullName evidence="3 9">GDP-L-fucose synthase</fullName>
        <ecNumber evidence="3 9">1.1.1.271</ecNumber>
    </recommendedName>
    <alternativeName>
        <fullName evidence="9">GDP-4-keto-6-deoxy-D-mannose-3,5-epimerase-4-reductase</fullName>
    </alternativeName>
</protein>
<comment type="catalytic activity">
    <reaction evidence="8 9">
        <text>GDP-beta-L-fucose + NADP(+) = GDP-4-dehydro-alpha-D-rhamnose + NADPH + H(+)</text>
        <dbReference type="Rhea" id="RHEA:18885"/>
        <dbReference type="ChEBI" id="CHEBI:15378"/>
        <dbReference type="ChEBI" id="CHEBI:57273"/>
        <dbReference type="ChEBI" id="CHEBI:57783"/>
        <dbReference type="ChEBI" id="CHEBI:57964"/>
        <dbReference type="ChEBI" id="CHEBI:58349"/>
        <dbReference type="EC" id="1.1.1.271"/>
    </reaction>
</comment>
<dbReference type="RefSeq" id="WP_092366032.1">
    <property type="nucleotide sequence ID" value="NZ_FOIM01000018.1"/>
</dbReference>
<feature type="binding site" evidence="9">
    <location>
        <position position="141"/>
    </location>
    <ligand>
        <name>NADP(+)</name>
        <dbReference type="ChEBI" id="CHEBI:58349"/>
    </ligand>
</feature>
<feature type="binding site" evidence="9">
    <location>
        <position position="210"/>
    </location>
    <ligand>
        <name>substrate</name>
    </ligand>
</feature>
<dbReference type="AlphaFoldDB" id="A0A1I0HXS9"/>
<proteinExistence type="inferred from homology"/>
<feature type="active site" description="Proton donor/acceptor" evidence="9">
    <location>
        <position position="137"/>
    </location>
</feature>
<dbReference type="GO" id="GO:0070401">
    <property type="term" value="F:NADP+ binding"/>
    <property type="evidence" value="ECO:0007669"/>
    <property type="project" value="UniProtKB-UniRule"/>
</dbReference>
<comment type="function">
    <text evidence="9">Catalyzes the two-step NADP-dependent conversion of GDP-4-dehydro-6-deoxy-D-mannose to GDP-fucose, involving an epimerase and a reductase reaction.</text>
</comment>
<feature type="binding site" evidence="9">
    <location>
        <position position="203"/>
    </location>
    <ligand>
        <name>substrate</name>
    </ligand>
</feature>
<evidence type="ECO:0000256" key="5">
    <source>
        <dbReference type="ARBA" id="ARBA00023002"/>
    </source>
</evidence>
<evidence type="ECO:0000313" key="11">
    <source>
        <dbReference type="EMBL" id="SET88194.1"/>
    </source>
</evidence>
<evidence type="ECO:0000259" key="10">
    <source>
        <dbReference type="Pfam" id="PF01370"/>
    </source>
</evidence>
<reference evidence="12" key="1">
    <citation type="submission" date="2016-10" db="EMBL/GenBank/DDBJ databases">
        <authorList>
            <person name="Varghese N."/>
            <person name="Submissions S."/>
        </authorList>
    </citation>
    <scope>NUCLEOTIDE SEQUENCE [LARGE SCALE GENOMIC DNA]</scope>
    <source>
        <strain evidence="12">NLAE-zl-G277</strain>
    </source>
</reference>
<gene>
    <name evidence="9" type="primary">fcl</name>
    <name evidence="11" type="ORF">SAMN05216313_11817</name>
</gene>
<dbReference type="InterPro" id="IPR036291">
    <property type="entry name" value="NAD(P)-bd_dom_sf"/>
</dbReference>
<dbReference type="InterPro" id="IPR001509">
    <property type="entry name" value="Epimerase_deHydtase"/>
</dbReference>
<evidence type="ECO:0000256" key="2">
    <source>
        <dbReference type="ARBA" id="ARBA00005959"/>
    </source>
</evidence>
<dbReference type="Gene3D" id="3.90.25.10">
    <property type="entry name" value="UDP-galactose 4-epimerase, domain 1"/>
    <property type="match status" value="1"/>
</dbReference>
<keyword evidence="7 9" id="KW-0511">Multifunctional enzyme</keyword>
<comment type="caution">
    <text evidence="9">Lacks conserved residue(s) required for the propagation of feature annotation.</text>
</comment>
<dbReference type="Pfam" id="PF01370">
    <property type="entry name" value="Epimerase"/>
    <property type="match status" value="1"/>
</dbReference>
<dbReference type="STRING" id="460384.SAMN05216313_11817"/>
<dbReference type="Gene3D" id="3.40.50.720">
    <property type="entry name" value="NAD(P)-binding Rossmann-like Domain"/>
    <property type="match status" value="1"/>
</dbReference>
<evidence type="ECO:0000256" key="3">
    <source>
        <dbReference type="ARBA" id="ARBA00012371"/>
    </source>
</evidence>
<evidence type="ECO:0000256" key="4">
    <source>
        <dbReference type="ARBA" id="ARBA00022857"/>
    </source>
</evidence>
<organism evidence="11 12">
    <name type="scientific">Enterocloster lavalensis</name>
    <dbReference type="NCBI Taxonomy" id="460384"/>
    <lineage>
        <taxon>Bacteria</taxon>
        <taxon>Bacillati</taxon>
        <taxon>Bacillota</taxon>
        <taxon>Clostridia</taxon>
        <taxon>Lachnospirales</taxon>
        <taxon>Lachnospiraceae</taxon>
        <taxon>Enterocloster</taxon>
    </lineage>
</organism>
<dbReference type="InterPro" id="IPR028614">
    <property type="entry name" value="GDP_fucose/colitose_synth"/>
</dbReference>
<feature type="binding site" evidence="9">
    <location>
        <begin position="164"/>
        <end position="167"/>
    </location>
    <ligand>
        <name>NADP(+)</name>
        <dbReference type="ChEBI" id="CHEBI:58349"/>
    </ligand>
</feature>
<keyword evidence="6 9" id="KW-0413">Isomerase</keyword>
<sequence length="313" mass="35242">MEKNSKIYVAGHRGLVGSAIVRNLKKKGYTNIIGRTHTELDLTNQMAVANFFKDERPDYVFLCAAKVGGIHINEIQPADFMYINLAIETNIINSAYATNIKKLLFMGSGCIYPRIVPQPIKEEYLLTAPLEKTNEAYAIAKIAGLKMCEFYNKQYGTNYISVMPCNLYGPGDNYNPISSHVIPALIKKFHDAKISAAPSVMMWGTGTAKREFLHIDDIADASVFLMENYNENQWINIGCGEDMSIKELGELIKHVVDFKGDIIFDPSYPDGTPRKLLDSSKLLSMGWKPQITLEEGLANTYKDYLINNKNYRQ</sequence>
<evidence type="ECO:0000313" key="12">
    <source>
        <dbReference type="Proteomes" id="UP000198508"/>
    </source>
</evidence>
<dbReference type="GO" id="GO:0016853">
    <property type="term" value="F:isomerase activity"/>
    <property type="evidence" value="ECO:0007669"/>
    <property type="project" value="UniProtKB-KW"/>
</dbReference>
<feature type="binding site" evidence="9">
    <location>
        <position position="270"/>
    </location>
    <ligand>
        <name>substrate</name>
    </ligand>
</feature>
<keyword evidence="4 9" id="KW-0521">NADP</keyword>
<evidence type="ECO:0000256" key="6">
    <source>
        <dbReference type="ARBA" id="ARBA00023235"/>
    </source>
</evidence>
<evidence type="ECO:0000256" key="7">
    <source>
        <dbReference type="ARBA" id="ARBA00023268"/>
    </source>
</evidence>
<comment type="pathway">
    <text evidence="1 9">Nucleotide-sugar biosynthesis; GDP-L-fucose biosynthesis via de novo pathway; GDP-L-fucose from GDP-alpha-D-mannose: step 2/2.</text>
</comment>
<evidence type="ECO:0000256" key="1">
    <source>
        <dbReference type="ARBA" id="ARBA00004883"/>
    </source>
</evidence>
<dbReference type="PANTHER" id="PTHR43238">
    <property type="entry name" value="GDP-L-FUCOSE SYNTHASE"/>
    <property type="match status" value="1"/>
</dbReference>
<dbReference type="Proteomes" id="UP000198508">
    <property type="component" value="Unassembled WGS sequence"/>
</dbReference>
<feature type="domain" description="NAD-dependent epimerase/dehydratase" evidence="10">
    <location>
        <begin position="7"/>
        <end position="238"/>
    </location>
</feature>
<comment type="similarity">
    <text evidence="2 9">Belongs to the NAD(P)-dependent epimerase/dehydratase family. Fucose synthase subfamily.</text>
</comment>
<dbReference type="EC" id="1.1.1.271" evidence="3 9"/>
<dbReference type="EMBL" id="FOIM01000018">
    <property type="protein sequence ID" value="SET88194.1"/>
    <property type="molecule type" value="Genomic_DNA"/>
</dbReference>
<dbReference type="HAMAP" id="MF_00956">
    <property type="entry name" value="GDP_fucose_synth"/>
    <property type="match status" value="1"/>
</dbReference>
<evidence type="ECO:0000256" key="9">
    <source>
        <dbReference type="HAMAP-Rule" id="MF_00956"/>
    </source>
</evidence>
<dbReference type="FunFam" id="3.40.50.720:FF:000101">
    <property type="entry name" value="GDP-L-fucose synthase"/>
    <property type="match status" value="1"/>
</dbReference>
<dbReference type="UniPathway" id="UPA00128">
    <property type="reaction ID" value="UER00191"/>
</dbReference>
<name>A0A1I0HXS9_9FIRM</name>
<keyword evidence="12" id="KW-1185">Reference proteome</keyword>
<accession>A0A1I0HXS9</accession>
<dbReference type="GO" id="GO:0042351">
    <property type="term" value="P:'de novo' GDP-L-fucose biosynthetic process"/>
    <property type="evidence" value="ECO:0007669"/>
    <property type="project" value="UniProtKB-UniRule"/>
</dbReference>
<feature type="binding site" evidence="9">
    <location>
        <position position="188"/>
    </location>
    <ligand>
        <name>substrate</name>
    </ligand>
</feature>
<feature type="binding site" evidence="9">
    <location>
        <position position="180"/>
    </location>
    <ligand>
        <name>NADP(+)</name>
        <dbReference type="ChEBI" id="CHEBI:58349"/>
    </ligand>
</feature>
<evidence type="ECO:0000256" key="8">
    <source>
        <dbReference type="ARBA" id="ARBA00051935"/>
    </source>
</evidence>
<feature type="binding site" evidence="9">
    <location>
        <begin position="11"/>
        <end position="17"/>
    </location>
    <ligand>
        <name>NADP(+)</name>
        <dbReference type="ChEBI" id="CHEBI:58349"/>
    </ligand>
</feature>
<dbReference type="GO" id="GO:0050577">
    <property type="term" value="F:GDP-L-fucose synthase activity"/>
    <property type="evidence" value="ECO:0007669"/>
    <property type="project" value="UniProtKB-UniRule"/>
</dbReference>
<feature type="site" description="Important for catalytic activity" evidence="9">
    <location>
        <position position="110"/>
    </location>
</feature>
<feature type="site" description="Important for catalytic activity" evidence="9">
    <location>
        <position position="108"/>
    </location>
</feature>